<evidence type="ECO:0000313" key="3">
    <source>
        <dbReference type="Proteomes" id="UP001567537"/>
    </source>
</evidence>
<accession>A0ABV4IU17</accession>
<evidence type="ECO:0000256" key="1">
    <source>
        <dbReference type="SAM" id="MobiDB-lite"/>
    </source>
</evidence>
<organism evidence="2 3">
    <name type="scientific">Streptomyces pimonensis</name>
    <dbReference type="NCBI Taxonomy" id="2860288"/>
    <lineage>
        <taxon>Bacteria</taxon>
        <taxon>Bacillati</taxon>
        <taxon>Actinomycetota</taxon>
        <taxon>Actinomycetes</taxon>
        <taxon>Kitasatosporales</taxon>
        <taxon>Streptomycetaceae</taxon>
        <taxon>Streptomyces</taxon>
    </lineage>
</organism>
<comment type="caution">
    <text evidence="2">The sequence shown here is derived from an EMBL/GenBank/DDBJ whole genome shotgun (WGS) entry which is preliminary data.</text>
</comment>
<reference evidence="2 3" key="1">
    <citation type="journal article" date="2021" name="Res Sq">
        <title>Streptomyces Pimoensis sp. nov., Isolated From the Taklimakan Desert in Xinjiang, China.</title>
        <authorList>
            <person name="Zhang P."/>
            <person name="Luo X."/>
            <person name="Luo X."/>
            <person name="Liu Z."/>
            <person name="Xia Z."/>
            <person name="Wan C."/>
            <person name="zhang L."/>
        </authorList>
    </citation>
    <scope>NUCLEOTIDE SEQUENCE [LARGE SCALE GENOMIC DNA]</scope>
    <source>
        <strain evidence="2 3">TRM75549</strain>
    </source>
</reference>
<protein>
    <submittedName>
        <fullName evidence="2">Uncharacterized protein</fullName>
    </submittedName>
</protein>
<sequence>MSGPPPSSPTVTLLTMGRVRGATLIEGPEPLGPTTHEYGPLGHIQGAPGLSPGEPARSSRITVRSARSTVAAFVAAGLVDDGTARAGAAPVLRITAAVRTC</sequence>
<dbReference type="RefSeq" id="WP_371236270.1">
    <property type="nucleotide sequence ID" value="NZ_JAHWZY010000003.1"/>
</dbReference>
<name>A0ABV4IU17_9ACTN</name>
<dbReference type="EMBL" id="JAHWZY010000003">
    <property type="protein sequence ID" value="MEZ3178161.1"/>
    <property type="molecule type" value="Genomic_DNA"/>
</dbReference>
<keyword evidence="3" id="KW-1185">Reference proteome</keyword>
<evidence type="ECO:0000313" key="2">
    <source>
        <dbReference type="EMBL" id="MEZ3178161.1"/>
    </source>
</evidence>
<gene>
    <name evidence="2" type="ORF">KYY02_05380</name>
</gene>
<proteinExistence type="predicted"/>
<dbReference type="Proteomes" id="UP001567537">
    <property type="component" value="Unassembled WGS sequence"/>
</dbReference>
<feature type="region of interest" description="Disordered" evidence="1">
    <location>
        <begin position="24"/>
        <end position="57"/>
    </location>
</feature>